<dbReference type="FunFam" id="3.30.565.10:FF:000003">
    <property type="entry name" value="DNA mismatch repair endonuclease MutL"/>
    <property type="match status" value="1"/>
</dbReference>
<keyword evidence="8" id="KW-0540">Nuclease</keyword>
<sequence length="574" mass="59624">MVGLPPRRPQRVRLLPPAVADRIAAGEVVERPAAVVKELVENALDAGASRIAVALEEGGLSRITVEDDGAGMEAEDLALAVERHATSKLADERLIEIVTLGFRGEALPSIGAVAKLEIVSRPRGAAEGHAITVIAGAKGEVRPAASSPGTRVTVRELFFNAPARLKFLKGPRAEAEACLAALRRLALAHPGVAFHASVDGREALSLAPADFATRASRLLGQDFAAHAIPLSAERGPIRLSGLVGPPSLTRATAAEQHVVVNARPVTDRLLRTALRVAYAELIERGRHPMAALVLDLPPPLVDVNVHPAKTEVRFRDAEAVRGFVIGAIRSAIATTHAPPAPAAPLRFAAPAPARPGLAEAPVLPLVAPPAAPRVEPAPPPPHPLGAARAQLLATYIVAETADGGVILVDQHAAAERLAHEALKAARASGPVPAQALLVPGVVELDPASVRRVLAHADGLAALGLAVEPFGEGAVLVRSLPVPLAGADPAPLVRDIADELADAGETTALASRLDAVLARMACHGSIRAGRRLSLAEMDALLRAIETTPGSGTCSHGRPTWIRLAKADLERLFGRR</sequence>
<dbReference type="InterPro" id="IPR014790">
    <property type="entry name" value="MutL_C"/>
</dbReference>
<dbReference type="GO" id="GO:0140664">
    <property type="term" value="F:ATP-dependent DNA damage sensor activity"/>
    <property type="evidence" value="ECO:0007669"/>
    <property type="project" value="InterPro"/>
</dbReference>
<name>A0A975U1M6_9PROT</name>
<dbReference type="EMBL" id="CP076448">
    <property type="protein sequence ID" value="QXM23703.1"/>
    <property type="molecule type" value="Genomic_DNA"/>
</dbReference>
<comment type="similarity">
    <text evidence="1 5">Belongs to the DNA mismatch repair MutL/HexB family.</text>
</comment>
<keyword evidence="3 5" id="KW-0227">DNA damage</keyword>
<dbReference type="PANTHER" id="PTHR10073:SF12">
    <property type="entry name" value="DNA MISMATCH REPAIR PROTEIN MLH1"/>
    <property type="match status" value="1"/>
</dbReference>
<dbReference type="CDD" id="cd00782">
    <property type="entry name" value="MutL_Trans"/>
    <property type="match status" value="1"/>
</dbReference>
<keyword evidence="9" id="KW-1185">Reference proteome</keyword>
<dbReference type="SMART" id="SM01340">
    <property type="entry name" value="DNA_mis_repair"/>
    <property type="match status" value="1"/>
</dbReference>
<keyword evidence="4 5" id="KW-0234">DNA repair</keyword>
<reference evidence="8" key="1">
    <citation type="submission" date="2021-06" db="EMBL/GenBank/DDBJ databases">
        <title>Elioraea tepida, sp. nov., a moderately thermophilic aerobic anoxygenic phototrophic bacterium isolated from an alkaline siliceous hot spring mat community in Yellowstone National Park, WY, USA.</title>
        <authorList>
            <person name="Saini M.K."/>
            <person name="Yoshida S."/>
            <person name="Sebastian A."/>
            <person name="Hirose S."/>
            <person name="Hara E."/>
            <person name="Tamaki H."/>
            <person name="Soulier N.T."/>
            <person name="Albert I."/>
            <person name="Hanada S."/>
            <person name="Bryant D.A."/>
            <person name="Tank M."/>
        </authorList>
    </citation>
    <scope>NUCLEOTIDE SEQUENCE</scope>
    <source>
        <strain evidence="8">MS-P2</strain>
    </source>
</reference>
<evidence type="ECO:0000313" key="9">
    <source>
        <dbReference type="Proteomes" id="UP000694001"/>
    </source>
</evidence>
<dbReference type="CDD" id="cd16926">
    <property type="entry name" value="HATPase_MutL-MLH-PMS-like"/>
    <property type="match status" value="1"/>
</dbReference>
<dbReference type="GO" id="GO:0016887">
    <property type="term" value="F:ATP hydrolysis activity"/>
    <property type="evidence" value="ECO:0007669"/>
    <property type="project" value="InterPro"/>
</dbReference>
<dbReference type="GO" id="GO:0004519">
    <property type="term" value="F:endonuclease activity"/>
    <property type="evidence" value="ECO:0007669"/>
    <property type="project" value="UniProtKB-KW"/>
</dbReference>
<dbReference type="NCBIfam" id="TIGR00585">
    <property type="entry name" value="mutl"/>
    <property type="match status" value="1"/>
</dbReference>
<dbReference type="GO" id="GO:0030983">
    <property type="term" value="F:mismatched DNA binding"/>
    <property type="evidence" value="ECO:0007669"/>
    <property type="project" value="InterPro"/>
</dbReference>
<keyword evidence="8" id="KW-0378">Hydrolase</keyword>
<dbReference type="KEGG" id="elio:KO353_10305"/>
<evidence type="ECO:0000256" key="4">
    <source>
        <dbReference type="ARBA" id="ARBA00023204"/>
    </source>
</evidence>
<dbReference type="GO" id="GO:0032300">
    <property type="term" value="C:mismatch repair complex"/>
    <property type="evidence" value="ECO:0007669"/>
    <property type="project" value="InterPro"/>
</dbReference>
<dbReference type="GO" id="GO:0006298">
    <property type="term" value="P:mismatch repair"/>
    <property type="evidence" value="ECO:0007669"/>
    <property type="project" value="UniProtKB-UniRule"/>
</dbReference>
<dbReference type="Proteomes" id="UP000694001">
    <property type="component" value="Chromosome"/>
</dbReference>
<gene>
    <name evidence="5 8" type="primary">mutL</name>
    <name evidence="8" type="ORF">KO353_10305</name>
</gene>
<dbReference type="InterPro" id="IPR002099">
    <property type="entry name" value="MutL/Mlh/PMS"/>
</dbReference>
<evidence type="ECO:0000259" key="7">
    <source>
        <dbReference type="SMART" id="SM01340"/>
    </source>
</evidence>
<protein>
    <recommendedName>
        <fullName evidence="2 5">DNA mismatch repair protein MutL</fullName>
    </recommendedName>
</protein>
<proteinExistence type="inferred from homology"/>
<evidence type="ECO:0000256" key="3">
    <source>
        <dbReference type="ARBA" id="ARBA00022763"/>
    </source>
</evidence>
<evidence type="ECO:0000256" key="1">
    <source>
        <dbReference type="ARBA" id="ARBA00006082"/>
    </source>
</evidence>
<dbReference type="SMART" id="SM00853">
    <property type="entry name" value="MutL_C"/>
    <property type="match status" value="1"/>
</dbReference>
<evidence type="ECO:0000259" key="6">
    <source>
        <dbReference type="SMART" id="SM00853"/>
    </source>
</evidence>
<accession>A0A975U1M6</accession>
<dbReference type="InterPro" id="IPR014762">
    <property type="entry name" value="DNA_mismatch_repair_CS"/>
</dbReference>
<dbReference type="InterPro" id="IPR038973">
    <property type="entry name" value="MutL/Mlh/Pms-like"/>
</dbReference>
<comment type="function">
    <text evidence="5">This protein is involved in the repair of mismatches in DNA. It is required for dam-dependent methyl-directed DNA mismatch repair. May act as a 'molecular matchmaker', a protein that promotes the formation of a stable complex between two or more DNA-binding proteins in an ATP-dependent manner without itself being part of a final effector complex.</text>
</comment>
<organism evidence="8 9">
    <name type="scientific">Elioraea tepida</name>
    <dbReference type="NCBI Taxonomy" id="2843330"/>
    <lineage>
        <taxon>Bacteria</taxon>
        <taxon>Pseudomonadati</taxon>
        <taxon>Pseudomonadota</taxon>
        <taxon>Alphaproteobacteria</taxon>
        <taxon>Acetobacterales</taxon>
        <taxon>Elioraeaceae</taxon>
        <taxon>Elioraea</taxon>
    </lineage>
</organism>
<dbReference type="PROSITE" id="PS00058">
    <property type="entry name" value="DNA_MISMATCH_REPAIR_1"/>
    <property type="match status" value="1"/>
</dbReference>
<evidence type="ECO:0000256" key="2">
    <source>
        <dbReference type="ARBA" id="ARBA00021975"/>
    </source>
</evidence>
<keyword evidence="8" id="KW-0255">Endonuclease</keyword>
<dbReference type="InterPro" id="IPR020667">
    <property type="entry name" value="DNA_mismatch_repair_MutL"/>
</dbReference>
<dbReference type="RefSeq" id="WP_218284599.1">
    <property type="nucleotide sequence ID" value="NZ_CP076448.1"/>
</dbReference>
<dbReference type="AlphaFoldDB" id="A0A975U1M6"/>
<dbReference type="Pfam" id="PF08676">
    <property type="entry name" value="MutL_C"/>
    <property type="match status" value="1"/>
</dbReference>
<dbReference type="HAMAP" id="MF_00149">
    <property type="entry name" value="DNA_mis_repair"/>
    <property type="match status" value="1"/>
</dbReference>
<feature type="domain" description="MutL C-terminal dimerisation" evidence="6">
    <location>
        <begin position="387"/>
        <end position="531"/>
    </location>
</feature>
<dbReference type="Pfam" id="PF13589">
    <property type="entry name" value="HATPase_c_3"/>
    <property type="match status" value="1"/>
</dbReference>
<dbReference type="InterPro" id="IPR013507">
    <property type="entry name" value="DNA_mismatch_S5_2-like"/>
</dbReference>
<evidence type="ECO:0000313" key="8">
    <source>
        <dbReference type="EMBL" id="QXM23703.1"/>
    </source>
</evidence>
<evidence type="ECO:0000256" key="5">
    <source>
        <dbReference type="HAMAP-Rule" id="MF_00149"/>
    </source>
</evidence>
<dbReference type="GO" id="GO:0005524">
    <property type="term" value="F:ATP binding"/>
    <property type="evidence" value="ECO:0007669"/>
    <property type="project" value="InterPro"/>
</dbReference>
<feature type="domain" description="DNA mismatch repair protein S5" evidence="7">
    <location>
        <begin position="215"/>
        <end position="333"/>
    </location>
</feature>
<dbReference type="PANTHER" id="PTHR10073">
    <property type="entry name" value="DNA MISMATCH REPAIR PROTEIN MLH, PMS, MUTL"/>
    <property type="match status" value="1"/>
</dbReference>
<dbReference type="Pfam" id="PF01119">
    <property type="entry name" value="DNA_mis_repair"/>
    <property type="match status" value="1"/>
</dbReference>